<evidence type="ECO:0000313" key="7">
    <source>
        <dbReference type="Proteomes" id="UP000826271"/>
    </source>
</evidence>
<gene>
    <name evidence="6" type="ORF">BUALT_Bualt03G0168900</name>
</gene>
<keyword evidence="3" id="KW-0862">Zinc</keyword>
<dbReference type="EMBL" id="WHWC01000003">
    <property type="protein sequence ID" value="KAG8386634.1"/>
    <property type="molecule type" value="Genomic_DNA"/>
</dbReference>
<evidence type="ECO:0000256" key="1">
    <source>
        <dbReference type="ARBA" id="ARBA00022723"/>
    </source>
</evidence>
<dbReference type="InterPro" id="IPR007527">
    <property type="entry name" value="Znf_SWIM"/>
</dbReference>
<dbReference type="SMART" id="SM00575">
    <property type="entry name" value="ZnF_PMZ"/>
    <property type="match status" value="1"/>
</dbReference>
<evidence type="ECO:0000256" key="4">
    <source>
        <dbReference type="PROSITE-ProRule" id="PRU00325"/>
    </source>
</evidence>
<feature type="domain" description="SWIM-type" evidence="5">
    <location>
        <begin position="136"/>
        <end position="168"/>
    </location>
</feature>
<dbReference type="Proteomes" id="UP000826271">
    <property type="component" value="Unassembled WGS sequence"/>
</dbReference>
<evidence type="ECO:0000313" key="6">
    <source>
        <dbReference type="EMBL" id="KAG8386634.1"/>
    </source>
</evidence>
<accession>A0AAV6XVL0</accession>
<keyword evidence="7" id="KW-1185">Reference proteome</keyword>
<dbReference type="Pfam" id="PF04434">
    <property type="entry name" value="SWIM"/>
    <property type="match status" value="1"/>
</dbReference>
<dbReference type="PANTHER" id="PTHR31973">
    <property type="entry name" value="POLYPROTEIN, PUTATIVE-RELATED"/>
    <property type="match status" value="1"/>
</dbReference>
<organism evidence="6 7">
    <name type="scientific">Buddleja alternifolia</name>
    <dbReference type="NCBI Taxonomy" id="168488"/>
    <lineage>
        <taxon>Eukaryota</taxon>
        <taxon>Viridiplantae</taxon>
        <taxon>Streptophyta</taxon>
        <taxon>Embryophyta</taxon>
        <taxon>Tracheophyta</taxon>
        <taxon>Spermatophyta</taxon>
        <taxon>Magnoliopsida</taxon>
        <taxon>eudicotyledons</taxon>
        <taxon>Gunneridae</taxon>
        <taxon>Pentapetalae</taxon>
        <taxon>asterids</taxon>
        <taxon>lamiids</taxon>
        <taxon>Lamiales</taxon>
        <taxon>Scrophulariaceae</taxon>
        <taxon>Buddlejeae</taxon>
        <taxon>Buddleja</taxon>
    </lineage>
</organism>
<dbReference type="PANTHER" id="PTHR31973:SF195">
    <property type="entry name" value="MUDR FAMILY TRANSPOSASE"/>
    <property type="match status" value="1"/>
</dbReference>
<keyword evidence="1" id="KW-0479">Metal-binding</keyword>
<protein>
    <recommendedName>
        <fullName evidence="5">SWIM-type domain-containing protein</fullName>
    </recommendedName>
</protein>
<dbReference type="GO" id="GO:0008270">
    <property type="term" value="F:zinc ion binding"/>
    <property type="evidence" value="ECO:0007669"/>
    <property type="project" value="UniProtKB-KW"/>
</dbReference>
<name>A0AAV6XVL0_9LAMI</name>
<reference evidence="6" key="1">
    <citation type="submission" date="2019-10" db="EMBL/GenBank/DDBJ databases">
        <authorList>
            <person name="Zhang R."/>
            <person name="Pan Y."/>
            <person name="Wang J."/>
            <person name="Ma R."/>
            <person name="Yu S."/>
        </authorList>
    </citation>
    <scope>NUCLEOTIDE SEQUENCE</scope>
    <source>
        <strain evidence="6">LA-IB0</strain>
        <tissue evidence="6">Leaf</tissue>
    </source>
</reference>
<evidence type="ECO:0000259" key="5">
    <source>
        <dbReference type="PROSITE" id="PS50966"/>
    </source>
</evidence>
<sequence length="247" mass="28322">METIGRINSEAKKWIEEIHVQKWALAHDGGHRYRIMTTNLSEVFNSVLKGVRCLPIIALVQLTFYRINSYFAVRHQLGMQRAKSGKNCTPFVDGKSSSNGIKTGRHEVVLFNRATGIFRIKTGSSIANRSKGGNVQVVKLKEHSCSCQKWQIFGFPCSHVMAACQYCSLDYKVFVQNWYSITTYKMTWDPVFHPIPDRAYWPLARETTFLPSGSMKRKAKSRPRSTRFRNEMDIREGHITVTFGCCK</sequence>
<comment type="caution">
    <text evidence="6">The sequence shown here is derived from an EMBL/GenBank/DDBJ whole genome shotgun (WGS) entry which is preliminary data.</text>
</comment>
<evidence type="ECO:0000256" key="2">
    <source>
        <dbReference type="ARBA" id="ARBA00022771"/>
    </source>
</evidence>
<evidence type="ECO:0000256" key="3">
    <source>
        <dbReference type="ARBA" id="ARBA00022833"/>
    </source>
</evidence>
<dbReference type="PROSITE" id="PS50966">
    <property type="entry name" value="ZF_SWIM"/>
    <property type="match status" value="1"/>
</dbReference>
<keyword evidence="2 4" id="KW-0863">Zinc-finger</keyword>
<proteinExistence type="predicted"/>
<dbReference type="AlphaFoldDB" id="A0AAV6XVL0"/>
<dbReference type="InterPro" id="IPR006564">
    <property type="entry name" value="Znf_PMZ"/>
</dbReference>